<dbReference type="OrthoDB" id="997000at2"/>
<dbReference type="AlphaFoldDB" id="A0A212TJH8"/>
<dbReference type="Proteomes" id="UP000198131">
    <property type="component" value="Unassembled WGS sequence"/>
</dbReference>
<sequence>MLFSYKTLFLLEADTFSLVEIKRLNIQSDNPGEVYFWFRFDKVTSGLELLEFVSMNKDGDEQQREFLQGKLQFNQSSGTYSTAEDSSLLQLKTAASLPLELDDAIQRHFIGA</sequence>
<keyword evidence="2" id="KW-1185">Reference proteome</keyword>
<evidence type="ECO:0000313" key="1">
    <source>
        <dbReference type="EMBL" id="SNC66229.1"/>
    </source>
</evidence>
<evidence type="ECO:0000313" key="2">
    <source>
        <dbReference type="Proteomes" id="UP000198131"/>
    </source>
</evidence>
<gene>
    <name evidence="1" type="ORF">SAMN06265337_1541</name>
</gene>
<name>A0A212TJH8_9BACT</name>
<proteinExistence type="predicted"/>
<protein>
    <submittedName>
        <fullName evidence="1">Uncharacterized protein</fullName>
    </submittedName>
</protein>
<accession>A0A212TJH8</accession>
<dbReference type="RefSeq" id="WP_088842769.1">
    <property type="nucleotide sequence ID" value="NZ_FYEW01000001.1"/>
</dbReference>
<dbReference type="EMBL" id="FYEW01000001">
    <property type="protein sequence ID" value="SNC66229.1"/>
    <property type="molecule type" value="Genomic_DNA"/>
</dbReference>
<organism evidence="1 2">
    <name type="scientific">Hymenobacter gelipurpurascens</name>
    <dbReference type="NCBI Taxonomy" id="89968"/>
    <lineage>
        <taxon>Bacteria</taxon>
        <taxon>Pseudomonadati</taxon>
        <taxon>Bacteroidota</taxon>
        <taxon>Cytophagia</taxon>
        <taxon>Cytophagales</taxon>
        <taxon>Hymenobacteraceae</taxon>
        <taxon>Hymenobacter</taxon>
    </lineage>
</organism>
<reference evidence="2" key="1">
    <citation type="submission" date="2017-06" db="EMBL/GenBank/DDBJ databases">
        <authorList>
            <person name="Varghese N."/>
            <person name="Submissions S."/>
        </authorList>
    </citation>
    <scope>NUCLEOTIDE SEQUENCE [LARGE SCALE GENOMIC DNA]</scope>
    <source>
        <strain evidence="2">DSM 11116</strain>
    </source>
</reference>